<organism evidence="2 3">
    <name type="scientific">Methylomonas rosea</name>
    <dbReference type="NCBI Taxonomy" id="2952227"/>
    <lineage>
        <taxon>Bacteria</taxon>
        <taxon>Pseudomonadati</taxon>
        <taxon>Pseudomonadota</taxon>
        <taxon>Gammaproteobacteria</taxon>
        <taxon>Methylococcales</taxon>
        <taxon>Methylococcaceae</taxon>
        <taxon>Methylomonas</taxon>
    </lineage>
</organism>
<comment type="caution">
    <text evidence="2">The sequence shown here is derived from an EMBL/GenBank/DDBJ whole genome shotgun (WGS) entry which is preliminary data.</text>
</comment>
<accession>A0ABT1TRR5</accession>
<evidence type="ECO:0000313" key="3">
    <source>
        <dbReference type="Proteomes" id="UP001524570"/>
    </source>
</evidence>
<dbReference type="Gene3D" id="1.10.10.1100">
    <property type="entry name" value="BFD-like [2Fe-2S]-binding domain"/>
    <property type="match status" value="1"/>
</dbReference>
<dbReference type="InterPro" id="IPR041854">
    <property type="entry name" value="BFD-like_2Fe2S-bd_dom_sf"/>
</dbReference>
<evidence type="ECO:0000259" key="1">
    <source>
        <dbReference type="Pfam" id="PF04324"/>
    </source>
</evidence>
<protein>
    <submittedName>
        <fullName evidence="2">(2Fe-2S)-binding protein</fullName>
    </submittedName>
</protein>
<keyword evidence="3" id="KW-1185">Reference proteome</keyword>
<dbReference type="InterPro" id="IPR007419">
    <property type="entry name" value="BFD-like_2Fe2S-bd_dom"/>
</dbReference>
<proteinExistence type="predicted"/>
<name>A0ABT1TRR5_9GAMM</name>
<evidence type="ECO:0000313" key="2">
    <source>
        <dbReference type="EMBL" id="MCQ8117462.1"/>
    </source>
</evidence>
<feature type="domain" description="BFD-like [2Fe-2S]-binding" evidence="1">
    <location>
        <begin position="12"/>
        <end position="61"/>
    </location>
</feature>
<sequence>MNAIKPDIENDVVCYCSGTTTQQIKALLADGIVDPERISRITGAASGCGGCEFEFHQLVAEHTQEV</sequence>
<gene>
    <name evidence="2" type="ORF">NP589_08490</name>
</gene>
<dbReference type="Pfam" id="PF04324">
    <property type="entry name" value="Fer2_BFD"/>
    <property type="match status" value="1"/>
</dbReference>
<dbReference type="Proteomes" id="UP001524570">
    <property type="component" value="Unassembled WGS sequence"/>
</dbReference>
<dbReference type="RefSeq" id="WP_256606595.1">
    <property type="nucleotide sequence ID" value="NZ_JANIBL010000021.1"/>
</dbReference>
<dbReference type="EMBL" id="JANIBL010000021">
    <property type="protein sequence ID" value="MCQ8117462.1"/>
    <property type="molecule type" value="Genomic_DNA"/>
</dbReference>
<reference evidence="2 3" key="1">
    <citation type="submission" date="2022-07" db="EMBL/GenBank/DDBJ databases">
        <title>Methylomonas rivi sp. nov., Methylomonas rosea sp. nov., Methylomonas aureus sp. nov. and Methylomonas subterranea sp. nov., four novel methanotrophs isolated from a freshwater creek and the deep terrestrial subsurface.</title>
        <authorList>
            <person name="Abin C."/>
            <person name="Sankaranarayanan K."/>
            <person name="Garner C."/>
            <person name="Sindelar R."/>
            <person name="Kotary K."/>
            <person name="Garner R."/>
            <person name="Barclay S."/>
            <person name="Lawson P."/>
            <person name="Krumholz L."/>
        </authorList>
    </citation>
    <scope>NUCLEOTIDE SEQUENCE [LARGE SCALE GENOMIC DNA]</scope>
    <source>
        <strain evidence="2 3">WSC-7</strain>
    </source>
</reference>